<evidence type="ECO:0000313" key="2">
    <source>
        <dbReference type="Proteomes" id="UP001163324"/>
    </source>
</evidence>
<evidence type="ECO:0000313" key="1">
    <source>
        <dbReference type="EMBL" id="KAI9898407.1"/>
    </source>
</evidence>
<comment type="caution">
    <text evidence="1">The sequence shown here is derived from an EMBL/GenBank/DDBJ whole genome shotgun (WGS) entry which is preliminary data.</text>
</comment>
<sequence>MEQSEGSMDIVHPEVRAHINSLVSALGGISAEDDGRYQLGDDALEVLRDLKRWIRFYDEKTNRMDVARCIYEANLIAGDLLPILATWPESEMGSKFKSRIALACVELMVPLTWPMEKDRERMTVNHHRHMPVLELGQVEYKRVIINYDQARILHTAVRLALPSMAMPIGERSGRDQGIIKLVLFFLRNMASISPPPNVKYDGDEAQISRSAIIDAFSYQDIFHVLLMMTSNMGEDFRTEDTTVMEIIYHLVKRVDISQLFMDEKEVQKSNANELAAMMQKETAMLSAYSKPSRHSRFGAMVWVNRGDGKMSTVSGQDALVDAATRTRKMDNSKTFKPARRAKKENQVDLEMGLPQKLNTRANKQLREFVEEFLDSGFNPLFTHVRKTIDREAPHVMAYHRRQYFYLVAWFLEAERARRKAKQANDKKKAAEEVNSFNLVAGALSQEMFITLNKALHEAMEYKDWHELTAVMRCFTQILLTVQDMTACGNDDDEEIAENVLSRLFYEEATHDIIASISRNYKDQGFNYLDAATELVHHFLRILEAYSKQNVDMQVRSRKRTRRKKKKAAAEANGETSVANDDDDDEGENSGDDGASAERVTKERKFDFHRFTSRFTPQAVVDTFVAFTRFYRDLDASQLKRAHRYFYRLAFKQELGVMLYRVDIISLFYNMIKGQEPLDRSSPMYKEWEELVKQILRKCFKKLEERPELLIEMLFSKLQGTAHFLEFGYEKQTLSKSQPKPGAELEFRHTEERDRQIAIVVGALLDKNHSDHIRWLKDVLSAAEKERQSWVDKEASAPALDDPFADDGEQAQPPEPKQPPIIYVKPDDDSRRTEMFKNSHLRLLMTVAGLQRLGPAAEETRDSTWVIPEDVSASHLKDTVHFISQAEFSPPTFDEGVLAEHQLKRKTLRRKKAAFDDDEDDDGDLGMIDDMELFPVGGLTARKAIDDLSRPKKTKRRRKRKEVEGEEDDDIAAADKAHMRREKELEKQRRIKSALIVREGDDEFDSDEDEEFFARERALKARAEEVAKTAAADPFKLPPAAAAAKKRKPAAAALDDSDEDKSLGADSDEEEEEDDDDLSIARKVLSSQNIDVSDVETEDVPRRNISSDGDARKKRRLSDDEEDGDEDGDEDVDMMGIDATPAPKDAEDEDAPVLARRPRVRGGFIVDSDDDE</sequence>
<protein>
    <submittedName>
        <fullName evidence="1">Uncharacterized protein</fullName>
    </submittedName>
</protein>
<name>A0ACC0UWB4_9HYPO</name>
<dbReference type="Proteomes" id="UP001163324">
    <property type="component" value="Chromosome 6"/>
</dbReference>
<organism evidence="1 2">
    <name type="scientific">Trichothecium roseum</name>
    <dbReference type="NCBI Taxonomy" id="47278"/>
    <lineage>
        <taxon>Eukaryota</taxon>
        <taxon>Fungi</taxon>
        <taxon>Dikarya</taxon>
        <taxon>Ascomycota</taxon>
        <taxon>Pezizomycotina</taxon>
        <taxon>Sordariomycetes</taxon>
        <taxon>Hypocreomycetidae</taxon>
        <taxon>Hypocreales</taxon>
        <taxon>Hypocreales incertae sedis</taxon>
        <taxon>Trichothecium</taxon>
    </lineage>
</organism>
<reference evidence="1" key="1">
    <citation type="submission" date="2022-10" db="EMBL/GenBank/DDBJ databases">
        <title>Complete Genome of Trichothecium roseum strain YXFP-22015, a Plant Pathogen Isolated from Citrus.</title>
        <authorList>
            <person name="Wang Y."/>
            <person name="Zhu L."/>
        </authorList>
    </citation>
    <scope>NUCLEOTIDE SEQUENCE</scope>
    <source>
        <strain evidence="1">YXFP-22015</strain>
    </source>
</reference>
<gene>
    <name evidence="1" type="ORF">N3K66_006767</name>
</gene>
<keyword evidence="2" id="KW-1185">Reference proteome</keyword>
<dbReference type="EMBL" id="CM047945">
    <property type="protein sequence ID" value="KAI9898407.1"/>
    <property type="molecule type" value="Genomic_DNA"/>
</dbReference>
<accession>A0ACC0UWB4</accession>
<proteinExistence type="predicted"/>